<keyword evidence="2" id="KW-0547">Nucleotide-binding</keyword>
<dbReference type="Gene3D" id="1.10.510.10">
    <property type="entry name" value="Transferase(Phosphotransferase) domain 1"/>
    <property type="match status" value="1"/>
</dbReference>
<dbReference type="InterPro" id="IPR011009">
    <property type="entry name" value="Kinase-like_dom_sf"/>
</dbReference>
<evidence type="ECO:0000259" key="6">
    <source>
        <dbReference type="PROSITE" id="PS50011"/>
    </source>
</evidence>
<evidence type="ECO:0000256" key="4">
    <source>
        <dbReference type="ARBA" id="ARBA00047919"/>
    </source>
</evidence>
<dbReference type="SUPFAM" id="SSF56112">
    <property type="entry name" value="Protein kinase-like (PK-like)"/>
    <property type="match status" value="1"/>
</dbReference>
<dbReference type="SMART" id="SM00220">
    <property type="entry name" value="S_TKc"/>
    <property type="match status" value="1"/>
</dbReference>
<dbReference type="InterPro" id="IPR000719">
    <property type="entry name" value="Prot_kinase_dom"/>
</dbReference>
<dbReference type="PROSITE" id="PS50011">
    <property type="entry name" value="PROTEIN_KINASE_DOM"/>
    <property type="match status" value="1"/>
</dbReference>
<evidence type="ECO:0000256" key="2">
    <source>
        <dbReference type="ARBA" id="ARBA00022741"/>
    </source>
</evidence>
<dbReference type="GeneID" id="92029797"/>
<comment type="caution">
    <text evidence="7">The sequence shown here is derived from an EMBL/GenBank/DDBJ whole genome shotgun (WGS) entry which is preliminary data.</text>
</comment>
<dbReference type="EMBL" id="JBBPEH010000002">
    <property type="protein sequence ID" value="KAK7541933.1"/>
    <property type="molecule type" value="Genomic_DNA"/>
</dbReference>
<dbReference type="InterPro" id="IPR050117">
    <property type="entry name" value="MAPK"/>
</dbReference>
<reference evidence="7 8" key="1">
    <citation type="submission" date="2024-04" db="EMBL/GenBank/DDBJ databases">
        <title>Phyllosticta paracitricarpa is synonymous to the EU quarantine fungus P. citricarpa based on phylogenomic analyses.</title>
        <authorList>
            <consortium name="Lawrence Berkeley National Laboratory"/>
            <person name="Van ingen-buijs V.A."/>
            <person name="Van westerhoven A.C."/>
            <person name="Haridas S."/>
            <person name="Skiadas P."/>
            <person name="Martin F."/>
            <person name="Groenewald J.Z."/>
            <person name="Crous P.W."/>
            <person name="Seidl M.F."/>
        </authorList>
    </citation>
    <scope>NUCLEOTIDE SEQUENCE [LARGE SCALE GENOMIC DNA]</scope>
    <source>
        <strain evidence="7 8">CPC 17464</strain>
    </source>
</reference>
<name>A0ABR1M2W5_9PEZI</name>
<evidence type="ECO:0000313" key="7">
    <source>
        <dbReference type="EMBL" id="KAK7541933.1"/>
    </source>
</evidence>
<evidence type="ECO:0000313" key="8">
    <source>
        <dbReference type="Proteomes" id="UP001360953"/>
    </source>
</evidence>
<proteinExistence type="predicted"/>
<gene>
    <name evidence="7" type="ORF">J3D65DRAFT_548158</name>
</gene>
<dbReference type="Pfam" id="PF00069">
    <property type="entry name" value="Pkinase"/>
    <property type="match status" value="1"/>
</dbReference>
<dbReference type="InterPro" id="IPR008271">
    <property type="entry name" value="Ser/Thr_kinase_AS"/>
</dbReference>
<keyword evidence="8" id="KW-1185">Reference proteome</keyword>
<dbReference type="PROSITE" id="PS00108">
    <property type="entry name" value="PROTEIN_KINASE_ST"/>
    <property type="match status" value="1"/>
</dbReference>
<keyword evidence="1" id="KW-0418">Kinase</keyword>
<dbReference type="PANTHER" id="PTHR24055">
    <property type="entry name" value="MITOGEN-ACTIVATED PROTEIN KINASE"/>
    <property type="match status" value="1"/>
</dbReference>
<comment type="catalytic activity">
    <reaction evidence="5">
        <text>L-seryl-[protein] + ATP = O-phospho-L-seryl-[protein] + ADP + H(+)</text>
        <dbReference type="Rhea" id="RHEA:17989"/>
        <dbReference type="Rhea" id="RHEA-COMP:9863"/>
        <dbReference type="Rhea" id="RHEA-COMP:11604"/>
        <dbReference type="ChEBI" id="CHEBI:15378"/>
        <dbReference type="ChEBI" id="CHEBI:29999"/>
        <dbReference type="ChEBI" id="CHEBI:30616"/>
        <dbReference type="ChEBI" id="CHEBI:83421"/>
        <dbReference type="ChEBI" id="CHEBI:456216"/>
        <dbReference type="EC" id="2.7.11.24"/>
    </reaction>
    <physiologicalReaction direction="left-to-right" evidence="5">
        <dbReference type="Rhea" id="RHEA:17990"/>
    </physiologicalReaction>
</comment>
<protein>
    <submittedName>
        <fullName evidence="7">Kinase-like domain-containing protein</fullName>
    </submittedName>
</protein>
<dbReference type="RefSeq" id="XP_066658226.1">
    <property type="nucleotide sequence ID" value="XM_066796891.1"/>
</dbReference>
<dbReference type="Proteomes" id="UP001360953">
    <property type="component" value="Unassembled WGS sequence"/>
</dbReference>
<evidence type="ECO:0000256" key="1">
    <source>
        <dbReference type="ARBA" id="ARBA00022527"/>
    </source>
</evidence>
<keyword evidence="1" id="KW-0723">Serine/threonine-protein kinase</keyword>
<comment type="catalytic activity">
    <reaction evidence="4">
        <text>L-threonyl-[protein] + ATP = O-phospho-L-threonyl-[protein] + ADP + H(+)</text>
        <dbReference type="Rhea" id="RHEA:46608"/>
        <dbReference type="Rhea" id="RHEA-COMP:11060"/>
        <dbReference type="Rhea" id="RHEA-COMP:11605"/>
        <dbReference type="ChEBI" id="CHEBI:15378"/>
        <dbReference type="ChEBI" id="CHEBI:30013"/>
        <dbReference type="ChEBI" id="CHEBI:30616"/>
        <dbReference type="ChEBI" id="CHEBI:61977"/>
        <dbReference type="ChEBI" id="CHEBI:456216"/>
        <dbReference type="EC" id="2.7.11.24"/>
    </reaction>
    <physiologicalReaction direction="left-to-right" evidence="4">
        <dbReference type="Rhea" id="RHEA:46609"/>
    </physiologicalReaction>
</comment>
<sequence length="244" mass="27690">MRIQLAEGKPETCCFKKDTDHREVKYLAWQLLSGLEYLHRCGIMHRDIKPANLLLDWAGTLKIADFSLARDWRPRPMTSQMSTLVYRAPEMLLGAARYTFAIDMWSAGATIAELLLLEFLLPGQGLLDQLNQMILLIGFPPTEAIEEIKGMDCLDSSEWVQGKIIPGSLKPLEKLFPKAKFKGTADFLRSFFTWTPSKRITAAQAVGQQSGEASAAVKQWWENKPKKDEEDARRTVRWLMACAK</sequence>
<organism evidence="7 8">
    <name type="scientific">Phyllosticta citribraziliensis</name>
    <dbReference type="NCBI Taxonomy" id="989973"/>
    <lineage>
        <taxon>Eukaryota</taxon>
        <taxon>Fungi</taxon>
        <taxon>Dikarya</taxon>
        <taxon>Ascomycota</taxon>
        <taxon>Pezizomycotina</taxon>
        <taxon>Dothideomycetes</taxon>
        <taxon>Dothideomycetes incertae sedis</taxon>
        <taxon>Botryosphaeriales</taxon>
        <taxon>Phyllostictaceae</taxon>
        <taxon>Phyllosticta</taxon>
    </lineage>
</organism>
<accession>A0ABR1M2W5</accession>
<evidence type="ECO:0000256" key="5">
    <source>
        <dbReference type="ARBA" id="ARBA00048130"/>
    </source>
</evidence>
<keyword evidence="1" id="KW-0808">Transferase</keyword>
<feature type="domain" description="Protein kinase" evidence="6">
    <location>
        <begin position="1"/>
        <end position="221"/>
    </location>
</feature>
<keyword evidence="3" id="KW-0067">ATP-binding</keyword>
<evidence type="ECO:0000256" key="3">
    <source>
        <dbReference type="ARBA" id="ARBA00022840"/>
    </source>
</evidence>